<comment type="caution">
    <text evidence="1">The sequence shown here is derived from an EMBL/GenBank/DDBJ whole genome shotgun (WGS) entry which is preliminary data.</text>
</comment>
<keyword evidence="2" id="KW-1185">Reference proteome</keyword>
<dbReference type="Proteomes" id="UP000240978">
    <property type="component" value="Unassembled WGS sequence"/>
</dbReference>
<gene>
    <name evidence="1" type="ORF">CLV42_11332</name>
</gene>
<proteinExistence type="predicted"/>
<accession>A0A2P8FUG5</accession>
<evidence type="ECO:0008006" key="3">
    <source>
        <dbReference type="Google" id="ProtNLM"/>
    </source>
</evidence>
<reference evidence="1 2" key="1">
    <citation type="submission" date="2018-03" db="EMBL/GenBank/DDBJ databases">
        <title>Genomic Encyclopedia of Archaeal and Bacterial Type Strains, Phase II (KMG-II): from individual species to whole genera.</title>
        <authorList>
            <person name="Goeker M."/>
        </authorList>
    </citation>
    <scope>NUCLEOTIDE SEQUENCE [LARGE SCALE GENOMIC DNA]</scope>
    <source>
        <strain evidence="1 2">DSM 18107</strain>
    </source>
</reference>
<organism evidence="1 2">
    <name type="scientific">Chitinophaga ginsengisoli</name>
    <dbReference type="NCBI Taxonomy" id="363837"/>
    <lineage>
        <taxon>Bacteria</taxon>
        <taxon>Pseudomonadati</taxon>
        <taxon>Bacteroidota</taxon>
        <taxon>Chitinophagia</taxon>
        <taxon>Chitinophagales</taxon>
        <taxon>Chitinophagaceae</taxon>
        <taxon>Chitinophaga</taxon>
    </lineage>
</organism>
<evidence type="ECO:0000313" key="1">
    <source>
        <dbReference type="EMBL" id="PSL25351.1"/>
    </source>
</evidence>
<protein>
    <recommendedName>
        <fullName evidence="3">TolB-like protein</fullName>
    </recommendedName>
</protein>
<name>A0A2P8FUG5_9BACT</name>
<dbReference type="AlphaFoldDB" id="A0A2P8FUG5"/>
<dbReference type="RefSeq" id="WP_106604634.1">
    <property type="nucleotide sequence ID" value="NZ_PYGK01000013.1"/>
</dbReference>
<evidence type="ECO:0000313" key="2">
    <source>
        <dbReference type="Proteomes" id="UP000240978"/>
    </source>
</evidence>
<sequence>MMAALACLFVLVAVSGMPDDKKNGFDRQWLKMNLHQQLLYQLPITVERLFGWGDTLYLSEPLHRQVYRLDNNLHIRDTVYLNVNKQLRPPVSFFADAAHIYVHEYNSGMLFSKDFHASQFDAVKLSAGPFVKSLQLSDSLVIIRGFAAGSSQPVFMRINIRSGRTARTALLSEKADAGFSTDGILCCNRGKDRLFYIPYFENGIYCMDSDMQLRYKKHTIDTVFNSGIQVTGRSAGGMQKLYAAAPRVKVNKRAFANDRLLFIESDLRADNEAEDAFRLHPVIDTYRLEDGSYAGSFYLPVDKRKVLSYYVNGEKLYVLLKDQMITYTMDPR</sequence>
<dbReference type="EMBL" id="PYGK01000013">
    <property type="protein sequence ID" value="PSL25351.1"/>
    <property type="molecule type" value="Genomic_DNA"/>
</dbReference>